<organism evidence="1 2">
    <name type="scientific">Methylobacterium radiotolerans</name>
    <dbReference type="NCBI Taxonomy" id="31998"/>
    <lineage>
        <taxon>Bacteria</taxon>
        <taxon>Pseudomonadati</taxon>
        <taxon>Pseudomonadota</taxon>
        <taxon>Alphaproteobacteria</taxon>
        <taxon>Hyphomicrobiales</taxon>
        <taxon>Methylobacteriaceae</taxon>
        <taxon>Methylobacterium</taxon>
    </lineage>
</organism>
<evidence type="ECO:0000313" key="2">
    <source>
        <dbReference type="Proteomes" id="UP001549119"/>
    </source>
</evidence>
<sequence length="106" mass="11740">MSASGKHHRSTPTEIIFGLWLTFDQAGNVRLNRESPRLSPDERAMRVEVRLPKALWNIPQLSAEITVPDPGQPGAIAARIEQFAEQLKTAVGCDVVLTVKPTEEPR</sequence>
<evidence type="ECO:0000313" key="1">
    <source>
        <dbReference type="EMBL" id="MET3868268.1"/>
    </source>
</evidence>
<reference evidence="1 2" key="1">
    <citation type="submission" date="2024-06" db="EMBL/GenBank/DDBJ databases">
        <title>Genomics of switchgrass bacterial isolates.</title>
        <authorList>
            <person name="Shade A."/>
        </authorList>
    </citation>
    <scope>NUCLEOTIDE SEQUENCE [LARGE SCALE GENOMIC DNA]</scope>
    <source>
        <strain evidence="1 2">PvP084</strain>
    </source>
</reference>
<gene>
    <name evidence="1" type="ORF">ABIC20_005577</name>
</gene>
<dbReference type="Proteomes" id="UP001549119">
    <property type="component" value="Unassembled WGS sequence"/>
</dbReference>
<keyword evidence="2" id="KW-1185">Reference proteome</keyword>
<proteinExistence type="predicted"/>
<protein>
    <submittedName>
        <fullName evidence="1">Uncharacterized protein</fullName>
    </submittedName>
</protein>
<dbReference type="EMBL" id="JBEPNW010000002">
    <property type="protein sequence ID" value="MET3868268.1"/>
    <property type="molecule type" value="Genomic_DNA"/>
</dbReference>
<name>A0ABV2NP45_9HYPH</name>
<comment type="caution">
    <text evidence="1">The sequence shown here is derived from an EMBL/GenBank/DDBJ whole genome shotgun (WGS) entry which is preliminary data.</text>
</comment>
<dbReference type="RefSeq" id="WP_209650502.1">
    <property type="nucleotide sequence ID" value="NZ_JBEPNV010000001.1"/>
</dbReference>
<accession>A0ABV2NP45</accession>